<reference evidence="1 2" key="1">
    <citation type="submission" date="2024-09" db="EMBL/GenBank/DDBJ databases">
        <authorList>
            <person name="Sun Q."/>
            <person name="Mori K."/>
        </authorList>
    </citation>
    <scope>NUCLEOTIDE SEQUENCE [LARGE SCALE GENOMIC DNA]</scope>
    <source>
        <strain evidence="1 2">CGMCC 1.9126</strain>
    </source>
</reference>
<name>A0ABV6KN17_9BACI</name>
<dbReference type="InterPro" id="IPR025619">
    <property type="entry name" value="YlzJ"/>
</dbReference>
<dbReference type="Pfam" id="PF14035">
    <property type="entry name" value="YlzJ"/>
    <property type="match status" value="1"/>
</dbReference>
<dbReference type="Proteomes" id="UP001589738">
    <property type="component" value="Unassembled WGS sequence"/>
</dbReference>
<accession>A0ABV6KN17</accession>
<gene>
    <name evidence="1" type="ORF">ACFFHF_05110</name>
</gene>
<sequence length="70" mass="7852">MILYTLTPPEMIYPNANSDVTQQKMYDLDGIPLLVESDAEGAYRVVRVMSSDPAHYLDERCTPGAKISFL</sequence>
<evidence type="ECO:0000313" key="2">
    <source>
        <dbReference type="Proteomes" id="UP001589738"/>
    </source>
</evidence>
<organism evidence="1 2">
    <name type="scientific">Robertmurraya beringensis</name>
    <dbReference type="NCBI Taxonomy" id="641660"/>
    <lineage>
        <taxon>Bacteria</taxon>
        <taxon>Bacillati</taxon>
        <taxon>Bacillota</taxon>
        <taxon>Bacilli</taxon>
        <taxon>Bacillales</taxon>
        <taxon>Bacillaceae</taxon>
        <taxon>Robertmurraya</taxon>
    </lineage>
</organism>
<proteinExistence type="predicted"/>
<dbReference type="EMBL" id="JBHLUU010000016">
    <property type="protein sequence ID" value="MFC0474674.1"/>
    <property type="molecule type" value="Genomic_DNA"/>
</dbReference>
<dbReference type="RefSeq" id="WP_160545549.1">
    <property type="nucleotide sequence ID" value="NZ_JBHLUU010000016.1"/>
</dbReference>
<protein>
    <submittedName>
        <fullName evidence="1">YlzJ-like family protein</fullName>
    </submittedName>
</protein>
<comment type="caution">
    <text evidence="1">The sequence shown here is derived from an EMBL/GenBank/DDBJ whole genome shotgun (WGS) entry which is preliminary data.</text>
</comment>
<evidence type="ECO:0000313" key="1">
    <source>
        <dbReference type="EMBL" id="MFC0474674.1"/>
    </source>
</evidence>
<keyword evidence="2" id="KW-1185">Reference proteome</keyword>